<evidence type="ECO:0000256" key="7">
    <source>
        <dbReference type="ARBA" id="ARBA00022729"/>
    </source>
</evidence>
<dbReference type="Gene3D" id="3.40.50.1820">
    <property type="entry name" value="alpha/beta hydrolase"/>
    <property type="match status" value="1"/>
</dbReference>
<evidence type="ECO:0000256" key="1">
    <source>
        <dbReference type="ARBA" id="ARBA00004613"/>
    </source>
</evidence>
<keyword evidence="8" id="KW-0378">Hydrolase</keyword>
<dbReference type="AlphaFoldDB" id="A0A8H7ECV0"/>
<dbReference type="GO" id="GO:0016052">
    <property type="term" value="P:carbohydrate catabolic process"/>
    <property type="evidence" value="ECO:0007669"/>
    <property type="project" value="TreeGrafter"/>
</dbReference>
<proteinExistence type="inferred from homology"/>
<comment type="subcellular location">
    <subcellularLocation>
        <location evidence="1">Secreted</location>
    </subcellularLocation>
</comment>
<dbReference type="Pfam" id="PF01083">
    <property type="entry name" value="Cutinase"/>
    <property type="match status" value="1"/>
</dbReference>
<dbReference type="InterPro" id="IPR043579">
    <property type="entry name" value="CUTINASE_2"/>
</dbReference>
<keyword evidence="6" id="KW-0964">Secreted</keyword>
<evidence type="ECO:0000256" key="3">
    <source>
        <dbReference type="ARBA" id="ARBA00007534"/>
    </source>
</evidence>
<comment type="caution">
    <text evidence="13">The sequence shown here is derived from an EMBL/GenBank/DDBJ whole genome shotgun (WGS) entry which is preliminary data.</text>
</comment>
<organism evidence="13 14">
    <name type="scientific">Alternaria burnsii</name>
    <dbReference type="NCBI Taxonomy" id="1187904"/>
    <lineage>
        <taxon>Eukaryota</taxon>
        <taxon>Fungi</taxon>
        <taxon>Dikarya</taxon>
        <taxon>Ascomycota</taxon>
        <taxon>Pezizomycotina</taxon>
        <taxon>Dothideomycetes</taxon>
        <taxon>Pleosporomycetidae</taxon>
        <taxon>Pleosporales</taxon>
        <taxon>Pleosporineae</taxon>
        <taxon>Pleosporaceae</taxon>
        <taxon>Alternaria</taxon>
        <taxon>Alternaria sect. Alternaria</taxon>
    </lineage>
</organism>
<reference evidence="13" key="2">
    <citation type="submission" date="2020-08" db="EMBL/GenBank/DDBJ databases">
        <title>Draft Genome Sequence of Cumin Blight Pathogen Alternaria burnsii.</title>
        <authorList>
            <person name="Feng Z."/>
        </authorList>
    </citation>
    <scope>NUCLEOTIDE SEQUENCE</scope>
    <source>
        <strain evidence="13">CBS107.38</strain>
    </source>
</reference>
<evidence type="ECO:0000256" key="11">
    <source>
        <dbReference type="PIRSR" id="PIRSR611150-2"/>
    </source>
</evidence>
<evidence type="ECO:0000256" key="6">
    <source>
        <dbReference type="ARBA" id="ARBA00022525"/>
    </source>
</evidence>
<comment type="similarity">
    <text evidence="3">Belongs to the cutinase family.</text>
</comment>
<dbReference type="GO" id="GO:0005576">
    <property type="term" value="C:extracellular region"/>
    <property type="evidence" value="ECO:0007669"/>
    <property type="project" value="UniProtKB-SubCell"/>
</dbReference>
<sequence length="521" mass="57692">MDVKAAQDLAQRLGLVEKLSLAGPARWKWSALDHEDDDEPKLAPILLEPEAPAPKLTSPNQEPASAANHPPTAPSILVKAYAIALRAFLTTETNLSNPDQAIFVATLQEKGVPLACAPEYANEALYWKSDPIQDGRTLAFSATGAEPSFFNFLRDYVASVTDLQNQDTTLTSDQKKYIDARRDADDAYHSLWQSFQDKLAKDPSYHWQTHYEHFGMEYQARCAIRDLAGSVLKPTDWVKTMQGFDAAQARRDEHQGNTMRCSLDSFRLDEKSRYEVNEASVRNRPLHVLPNFQSAALPWRLPFKEEIANPQKVELDLKRALLSTWSSLGFPQFDDSPAVATPEEIESFVDQSGCHIWLTYTHIVPFRVARGLWDIPDFRDVLKQLRADVDPRFKKKVHKTVTLLLGYGVQIRMQFDASAVGLSEDGIKLAPGLVEGMTMATVSATEKRTPVPENDASNLSRVFGTLGAVGLATFGSIPTYKILTICHTGDNICEGGTSITAAHLNYQNDVATAGAFIAGKV</sequence>
<dbReference type="RefSeq" id="XP_038781662.1">
    <property type="nucleotide sequence ID" value="XM_038935658.1"/>
</dbReference>
<dbReference type="Proteomes" id="UP000596902">
    <property type="component" value="Unassembled WGS sequence"/>
</dbReference>
<evidence type="ECO:0000256" key="12">
    <source>
        <dbReference type="SAM" id="MobiDB-lite"/>
    </source>
</evidence>
<dbReference type="InterPro" id="IPR029058">
    <property type="entry name" value="AB_hydrolase_fold"/>
</dbReference>
<keyword evidence="14" id="KW-1185">Reference proteome</keyword>
<evidence type="ECO:0000256" key="10">
    <source>
        <dbReference type="ARBA" id="ARBA00034045"/>
    </source>
</evidence>
<feature type="region of interest" description="Disordered" evidence="12">
    <location>
        <begin position="51"/>
        <end position="71"/>
    </location>
</feature>
<dbReference type="PANTHER" id="PTHR48250:SF2">
    <property type="entry name" value="CUTINASE"/>
    <property type="match status" value="1"/>
</dbReference>
<keyword evidence="9 11" id="KW-1015">Disulfide bond</keyword>
<reference evidence="13" key="1">
    <citation type="submission" date="2020-01" db="EMBL/GenBank/DDBJ databases">
        <authorList>
            <person name="Feng Z.H.Z."/>
        </authorList>
    </citation>
    <scope>NUCLEOTIDE SEQUENCE</scope>
    <source>
        <strain evidence="13">CBS107.38</strain>
    </source>
</reference>
<dbReference type="PROSITE" id="PS00931">
    <property type="entry name" value="CUTINASE_2"/>
    <property type="match status" value="1"/>
</dbReference>
<dbReference type="InterPro" id="IPR011150">
    <property type="entry name" value="Cutinase_monf"/>
</dbReference>
<dbReference type="EC" id="3.1.1.74" evidence="4"/>
<comment type="pathway">
    <text evidence="2">Mycotoxin biosynthesis.</text>
</comment>
<evidence type="ECO:0000256" key="8">
    <source>
        <dbReference type="ARBA" id="ARBA00022801"/>
    </source>
</evidence>
<protein>
    <recommendedName>
        <fullName evidence="4">cutinase</fullName>
        <ecNumber evidence="4">3.1.1.74</ecNumber>
    </recommendedName>
</protein>
<feature type="disulfide bond" evidence="11">
    <location>
        <begin position="486"/>
        <end position="493"/>
    </location>
</feature>
<dbReference type="EMBL" id="JAAABM010000023">
    <property type="protein sequence ID" value="KAF7671286.1"/>
    <property type="molecule type" value="Genomic_DNA"/>
</dbReference>
<evidence type="ECO:0000313" key="14">
    <source>
        <dbReference type="Proteomes" id="UP000596902"/>
    </source>
</evidence>
<name>A0A8H7ECV0_9PLEO</name>
<evidence type="ECO:0000256" key="5">
    <source>
        <dbReference type="ARBA" id="ARBA00022487"/>
    </source>
</evidence>
<accession>A0A8H7ECV0</accession>
<dbReference type="GO" id="GO:0050525">
    <property type="term" value="F:cutinase activity"/>
    <property type="evidence" value="ECO:0007669"/>
    <property type="project" value="UniProtKB-EC"/>
</dbReference>
<comment type="catalytic activity">
    <reaction evidence="10">
        <text>cutin + H2O = cutin monomers.</text>
        <dbReference type="EC" id="3.1.1.74"/>
    </reaction>
</comment>
<evidence type="ECO:0000256" key="2">
    <source>
        <dbReference type="ARBA" id="ARBA00004685"/>
    </source>
</evidence>
<keyword evidence="7" id="KW-0732">Signal</keyword>
<evidence type="ECO:0000313" key="13">
    <source>
        <dbReference type="EMBL" id="KAF7671286.1"/>
    </source>
</evidence>
<keyword evidence="5" id="KW-0719">Serine esterase</keyword>
<dbReference type="InterPro" id="IPR000675">
    <property type="entry name" value="Cutinase/axe"/>
</dbReference>
<dbReference type="PANTHER" id="PTHR48250">
    <property type="entry name" value="CUTINASE 2-RELATED"/>
    <property type="match status" value="1"/>
</dbReference>
<dbReference type="GeneID" id="62208836"/>
<evidence type="ECO:0000256" key="9">
    <source>
        <dbReference type="ARBA" id="ARBA00023157"/>
    </source>
</evidence>
<evidence type="ECO:0000256" key="4">
    <source>
        <dbReference type="ARBA" id="ARBA00013095"/>
    </source>
</evidence>
<gene>
    <name evidence="13" type="ORF">GT037_010611</name>
</gene>